<protein>
    <submittedName>
        <fullName evidence="2">Glucose-1-phosphate thymidylyltransferase</fullName>
    </submittedName>
</protein>
<feature type="domain" description="Nucleotidyl transferase" evidence="1">
    <location>
        <begin position="2"/>
        <end position="235"/>
    </location>
</feature>
<dbReference type="GO" id="GO:0016740">
    <property type="term" value="F:transferase activity"/>
    <property type="evidence" value="ECO:0007669"/>
    <property type="project" value="UniProtKB-KW"/>
</dbReference>
<dbReference type="InterPro" id="IPR005835">
    <property type="entry name" value="NTP_transferase_dom"/>
</dbReference>
<organism evidence="2 3">
    <name type="scientific">Ferrithrix thermotolerans DSM 19514</name>
    <dbReference type="NCBI Taxonomy" id="1121881"/>
    <lineage>
        <taxon>Bacteria</taxon>
        <taxon>Bacillati</taxon>
        <taxon>Actinomycetota</taxon>
        <taxon>Acidimicrobiia</taxon>
        <taxon>Acidimicrobiales</taxon>
        <taxon>Acidimicrobiaceae</taxon>
        <taxon>Ferrithrix</taxon>
    </lineage>
</organism>
<dbReference type="AlphaFoldDB" id="A0A1M4V679"/>
<dbReference type="STRING" id="1121881.SAMN02745225_01202"/>
<dbReference type="Gene3D" id="3.90.550.10">
    <property type="entry name" value="Spore Coat Polysaccharide Biosynthesis Protein SpsA, Chain A"/>
    <property type="match status" value="1"/>
</dbReference>
<dbReference type="EMBL" id="FQUL01000014">
    <property type="protein sequence ID" value="SHE64455.1"/>
    <property type="molecule type" value="Genomic_DNA"/>
</dbReference>
<evidence type="ECO:0000313" key="2">
    <source>
        <dbReference type="EMBL" id="SHE64455.1"/>
    </source>
</evidence>
<dbReference type="OrthoDB" id="9803871at2"/>
<name>A0A1M4V679_9ACTN</name>
<reference evidence="3" key="1">
    <citation type="submission" date="2016-11" db="EMBL/GenBank/DDBJ databases">
        <authorList>
            <person name="Varghese N."/>
            <person name="Submissions S."/>
        </authorList>
    </citation>
    <scope>NUCLEOTIDE SEQUENCE [LARGE SCALE GENOMIC DNA]</scope>
    <source>
        <strain evidence="3">DSM 19514</strain>
    </source>
</reference>
<dbReference type="RefSeq" id="WP_072789962.1">
    <property type="nucleotide sequence ID" value="NZ_FQUL01000014.1"/>
</dbReference>
<keyword evidence="3" id="KW-1185">Reference proteome</keyword>
<dbReference type="InterPro" id="IPR005908">
    <property type="entry name" value="G1P_thy_trans_l"/>
</dbReference>
<sequence length="356" mass="38276">MKALVLSGGTGSRLRPITYTSAKQLVPIANKPILFYGLESIAKCGIKDVGVVVGETAKEVMETLEDGSRFGVNISYIRQDRPAGLAHAVFVSREFLGDDDFVMYLGDNFILGGIEEFVEAFRVAQGGVNAQILLAKVEDPHRFGVAVLGEDGSVVRLVEKPEVPPSDLALVGVYIFDKHIHEAVRSIEPSRRGELEITDAIDRLIEDGLSVSSSIVEGYWKDLGEPEALLEGNRLALDLLEGEVCGRVDSSSHIQGRVVIEHGAEVVASVIRGPVVIGAGARIEGSFIGPYTSIGPHCTVRSSEIDYSIVLKDAVVEYVGRLEGSIVGKAAKVTRRESRPSALRLVIGDNSQVELS</sequence>
<dbReference type="Gene3D" id="2.160.10.10">
    <property type="entry name" value="Hexapeptide repeat proteins"/>
    <property type="match status" value="1"/>
</dbReference>
<accession>A0A1M4V679</accession>
<dbReference type="PANTHER" id="PTHR42883:SF2">
    <property type="entry name" value="THYMIDYLYLTRANSFERASE"/>
    <property type="match status" value="1"/>
</dbReference>
<evidence type="ECO:0000259" key="1">
    <source>
        <dbReference type="Pfam" id="PF00483"/>
    </source>
</evidence>
<dbReference type="Pfam" id="PF00483">
    <property type="entry name" value="NTP_transferase"/>
    <property type="match status" value="1"/>
</dbReference>
<dbReference type="InterPro" id="IPR029044">
    <property type="entry name" value="Nucleotide-diphossugar_trans"/>
</dbReference>
<dbReference type="PANTHER" id="PTHR42883">
    <property type="entry name" value="GLUCOSE-1-PHOSPHATE THYMIDYLTRANSFERASE"/>
    <property type="match status" value="1"/>
</dbReference>
<gene>
    <name evidence="2" type="ORF">SAMN02745225_01202</name>
</gene>
<dbReference type="Proteomes" id="UP000184295">
    <property type="component" value="Unassembled WGS sequence"/>
</dbReference>
<dbReference type="NCBIfam" id="TIGR01208">
    <property type="entry name" value="rmlA_long"/>
    <property type="match status" value="1"/>
</dbReference>
<evidence type="ECO:0000313" key="3">
    <source>
        <dbReference type="Proteomes" id="UP000184295"/>
    </source>
</evidence>
<proteinExistence type="predicted"/>
<dbReference type="SUPFAM" id="SSF53448">
    <property type="entry name" value="Nucleotide-diphospho-sugar transferases"/>
    <property type="match status" value="1"/>
</dbReference>
<dbReference type="CDD" id="cd04189">
    <property type="entry name" value="G1P_TT_long"/>
    <property type="match status" value="1"/>
</dbReference>
<keyword evidence="2" id="KW-0808">Transferase</keyword>